<comment type="caution">
    <text evidence="2">The sequence shown here is derived from an EMBL/GenBank/DDBJ whole genome shotgun (WGS) entry which is preliminary data.</text>
</comment>
<dbReference type="PATRIC" id="fig|46224.3.peg.4125"/>
<dbReference type="AlphaFoldDB" id="A0A150LG95"/>
<reference evidence="2 3" key="1">
    <citation type="submission" date="2016-01" db="EMBL/GenBank/DDBJ databases">
        <title>Genome Sequences of Twelve Sporeforming Bacillus Species Isolated from Foods.</title>
        <authorList>
            <person name="Berendsen E.M."/>
            <person name="Wells-Bennik M.H."/>
            <person name="Krawcyk A.O."/>
            <person name="De Jong A."/>
            <person name="Holsappel S."/>
            <person name="Eijlander R.T."/>
            <person name="Kuipers O.P."/>
        </authorList>
    </citation>
    <scope>NUCLEOTIDE SEQUENCE [LARGE SCALE GENOMIC DNA]</scope>
    <source>
        <strain evidence="2 3">B4102</strain>
    </source>
</reference>
<dbReference type="EMBL" id="LQYN01000007">
    <property type="protein sequence ID" value="KYD11393.1"/>
    <property type="molecule type" value="Genomic_DNA"/>
</dbReference>
<evidence type="ECO:0000256" key="1">
    <source>
        <dbReference type="SAM" id="MobiDB-lite"/>
    </source>
</evidence>
<accession>A0A150LG95</accession>
<dbReference type="Proteomes" id="UP000075666">
    <property type="component" value="Unassembled WGS sequence"/>
</dbReference>
<dbReference type="RefSeq" id="WP_325947247.1">
    <property type="nucleotide sequence ID" value="NZ_JALKTV010000004.1"/>
</dbReference>
<name>A0A150LG95_9BACI</name>
<sequence>MEFKRELGRQNEGMQPKIGISKGTWSSKRENAAQDPMTKGNLVVKASE</sequence>
<protein>
    <submittedName>
        <fullName evidence="2">Uncharacterized protein</fullName>
    </submittedName>
</protein>
<evidence type="ECO:0000313" key="3">
    <source>
        <dbReference type="Proteomes" id="UP000075666"/>
    </source>
</evidence>
<evidence type="ECO:0000313" key="2">
    <source>
        <dbReference type="EMBL" id="KYD11393.1"/>
    </source>
</evidence>
<feature type="region of interest" description="Disordered" evidence="1">
    <location>
        <begin position="1"/>
        <end position="48"/>
    </location>
</feature>
<organism evidence="2 3">
    <name type="scientific">Heyndrickxia sporothermodurans</name>
    <dbReference type="NCBI Taxonomy" id="46224"/>
    <lineage>
        <taxon>Bacteria</taxon>
        <taxon>Bacillati</taxon>
        <taxon>Bacillota</taxon>
        <taxon>Bacilli</taxon>
        <taxon>Bacillales</taxon>
        <taxon>Bacillaceae</taxon>
        <taxon>Heyndrickxia</taxon>
    </lineage>
</organism>
<gene>
    <name evidence="2" type="ORF">B4102_1819</name>
</gene>
<proteinExistence type="predicted"/>
<keyword evidence="3" id="KW-1185">Reference proteome</keyword>